<feature type="chain" id="PRO_5045821815" evidence="1">
    <location>
        <begin position="22"/>
        <end position="248"/>
    </location>
</feature>
<evidence type="ECO:0000313" key="3">
    <source>
        <dbReference type="RefSeq" id="XP_049302751.1"/>
    </source>
</evidence>
<dbReference type="GeneID" id="105232386"/>
<feature type="signal peptide" evidence="1">
    <location>
        <begin position="1"/>
        <end position="21"/>
    </location>
</feature>
<reference evidence="3" key="2">
    <citation type="submission" date="2025-08" db="UniProtKB">
        <authorList>
            <consortium name="RefSeq"/>
        </authorList>
    </citation>
    <scope>IDENTIFICATION</scope>
    <source>
        <tissue evidence="3">Adult</tissue>
    </source>
</reference>
<reference evidence="2" key="1">
    <citation type="submission" date="2025-05" db="UniProtKB">
        <authorList>
            <consortium name="RefSeq"/>
        </authorList>
    </citation>
    <scope>NUCLEOTIDE SEQUENCE [LARGE SCALE GENOMIC DNA]</scope>
</reference>
<gene>
    <name evidence="3" type="primary">LOC105232386</name>
</gene>
<evidence type="ECO:0000313" key="2">
    <source>
        <dbReference type="Proteomes" id="UP001652620"/>
    </source>
</evidence>
<proteinExistence type="predicted"/>
<organism evidence="2 3">
    <name type="scientific">Bactrocera dorsalis</name>
    <name type="common">Oriental fruit fly</name>
    <name type="synonym">Dacus dorsalis</name>
    <dbReference type="NCBI Taxonomy" id="27457"/>
    <lineage>
        <taxon>Eukaryota</taxon>
        <taxon>Metazoa</taxon>
        <taxon>Ecdysozoa</taxon>
        <taxon>Arthropoda</taxon>
        <taxon>Hexapoda</taxon>
        <taxon>Insecta</taxon>
        <taxon>Pterygota</taxon>
        <taxon>Neoptera</taxon>
        <taxon>Endopterygota</taxon>
        <taxon>Diptera</taxon>
        <taxon>Brachycera</taxon>
        <taxon>Muscomorpha</taxon>
        <taxon>Tephritoidea</taxon>
        <taxon>Tephritidae</taxon>
        <taxon>Bactrocera</taxon>
        <taxon>Bactrocera</taxon>
    </lineage>
</organism>
<protein>
    <submittedName>
        <fullName evidence="3">Uncharacterized protein LOC105232386 isoform X1</fullName>
    </submittedName>
</protein>
<name>A0ABM3J0J2_BACDO</name>
<accession>A0ABM3J0J2</accession>
<keyword evidence="2" id="KW-1185">Reference proteome</keyword>
<dbReference type="Proteomes" id="UP001652620">
    <property type="component" value="Chromosome 1"/>
</dbReference>
<sequence length="248" mass="28766">MFKRSSYLVIILLLLIQLISCLPRSPSSDSVDFSLPGTTTITPSVGENAVSSGPSSFEEALHKGLINIRNFELQRTNQIAKDVLADSSMYSIDSEAMQKELSLLRKYVIDSKEALNKVPPADQLDSNTFFLFVNDTQIVNFRRYLQFEYQSLTPEEQVTWNALKKHGWLEFREEMHKRVDEYQSNMVDKFEKYVKTLSAAEKEKDKDMKDMMAAWNAYKRNEISKFDFGTILHKINIQNKFIEVLRRP</sequence>
<keyword evidence="1" id="KW-0732">Signal</keyword>
<dbReference type="RefSeq" id="XP_049302751.1">
    <property type="nucleotide sequence ID" value="XM_049446794.1"/>
</dbReference>
<evidence type="ECO:0000256" key="1">
    <source>
        <dbReference type="SAM" id="SignalP"/>
    </source>
</evidence>